<sequence length="174" mass="19006">MPYMYILKCADGSYYTGSTWNLEKRLAEHQSGLGAKYTIKRLPVKLVYCEECERIEDAYRREKQVQGWSRKKKEALIMGDTNALHRLAECQNDTHCAGFGFGIGCDPGIGFDSAQPTLTPSPVPASVPTQSSTQLEMQTSTPIPLPRTLSGAEGSGAEGSGAEEGQQESKELLE</sequence>
<dbReference type="GO" id="GO:0004519">
    <property type="term" value="F:endonuclease activity"/>
    <property type="evidence" value="ECO:0007669"/>
    <property type="project" value="UniProtKB-KW"/>
</dbReference>
<dbReference type="Pfam" id="PF01541">
    <property type="entry name" value="GIY-YIG"/>
    <property type="match status" value="1"/>
</dbReference>
<dbReference type="InterPro" id="IPR000305">
    <property type="entry name" value="GIY-YIG_endonuc"/>
</dbReference>
<reference evidence="4 5" key="1">
    <citation type="submission" date="2016-10" db="EMBL/GenBank/DDBJ databases">
        <authorList>
            <person name="de Groot N.N."/>
        </authorList>
    </citation>
    <scope>NUCLEOTIDE SEQUENCE [LARGE SCALE GENOMIC DNA]</scope>
    <source>
        <strain evidence="4 5">Nm110</strain>
    </source>
</reference>
<dbReference type="Proteomes" id="UP000183454">
    <property type="component" value="Unassembled WGS sequence"/>
</dbReference>
<evidence type="ECO:0000313" key="4">
    <source>
        <dbReference type="EMBL" id="SDW65215.1"/>
    </source>
</evidence>
<dbReference type="PROSITE" id="PS50164">
    <property type="entry name" value="GIY_YIG"/>
    <property type="match status" value="1"/>
</dbReference>
<feature type="region of interest" description="Disordered" evidence="2">
    <location>
        <begin position="115"/>
        <end position="174"/>
    </location>
</feature>
<dbReference type="SUPFAM" id="SSF82771">
    <property type="entry name" value="GIY-YIG endonuclease"/>
    <property type="match status" value="1"/>
</dbReference>
<dbReference type="RefSeq" id="WP_074667091.1">
    <property type="nucleotide sequence ID" value="NZ_FNNH01000020.1"/>
</dbReference>
<dbReference type="SMART" id="SM00465">
    <property type="entry name" value="GIYc"/>
    <property type="match status" value="1"/>
</dbReference>
<accession>A0A1H2VAA5</accession>
<gene>
    <name evidence="4" type="ORF">SAMN05421882_102043</name>
</gene>
<keyword evidence="4" id="KW-0378">Hydrolase</keyword>
<dbReference type="EMBL" id="FNNH01000020">
    <property type="protein sequence ID" value="SDW65215.1"/>
    <property type="molecule type" value="Genomic_DNA"/>
</dbReference>
<keyword evidence="4" id="KW-0540">Nuclease</keyword>
<evidence type="ECO:0000259" key="3">
    <source>
        <dbReference type="PROSITE" id="PS50164"/>
    </source>
</evidence>
<dbReference type="InterPro" id="IPR035901">
    <property type="entry name" value="GIY-YIG_endonuc_sf"/>
</dbReference>
<evidence type="ECO:0000313" key="5">
    <source>
        <dbReference type="Proteomes" id="UP000183454"/>
    </source>
</evidence>
<evidence type="ECO:0000256" key="1">
    <source>
        <dbReference type="ARBA" id="ARBA00007435"/>
    </source>
</evidence>
<comment type="similarity">
    <text evidence="1">Belongs to the UPF0213 family.</text>
</comment>
<name>A0A1H2VAA5_9PROT</name>
<evidence type="ECO:0000256" key="2">
    <source>
        <dbReference type="SAM" id="MobiDB-lite"/>
    </source>
</evidence>
<dbReference type="InterPro" id="IPR050190">
    <property type="entry name" value="UPF0213_domain"/>
</dbReference>
<dbReference type="PANTHER" id="PTHR34477">
    <property type="entry name" value="UPF0213 PROTEIN YHBQ"/>
    <property type="match status" value="1"/>
</dbReference>
<dbReference type="PANTHER" id="PTHR34477:SF1">
    <property type="entry name" value="UPF0213 PROTEIN YHBQ"/>
    <property type="match status" value="1"/>
</dbReference>
<dbReference type="AlphaFoldDB" id="A0A1H2VAA5"/>
<keyword evidence="4" id="KW-0255">Endonuclease</keyword>
<protein>
    <submittedName>
        <fullName evidence="4">Putative endonuclease</fullName>
    </submittedName>
</protein>
<proteinExistence type="inferred from homology"/>
<organism evidence="4 5">
    <name type="scientific">Nitrosomonas communis</name>
    <dbReference type="NCBI Taxonomy" id="44574"/>
    <lineage>
        <taxon>Bacteria</taxon>
        <taxon>Pseudomonadati</taxon>
        <taxon>Pseudomonadota</taxon>
        <taxon>Betaproteobacteria</taxon>
        <taxon>Nitrosomonadales</taxon>
        <taxon>Nitrosomonadaceae</taxon>
        <taxon>Nitrosomonas</taxon>
    </lineage>
</organism>
<dbReference type="CDD" id="cd10456">
    <property type="entry name" value="GIY-YIG_UPF0213"/>
    <property type="match status" value="1"/>
</dbReference>
<feature type="compositionally biased region" description="Polar residues" evidence="2">
    <location>
        <begin position="127"/>
        <end position="142"/>
    </location>
</feature>
<dbReference type="Gene3D" id="3.40.1440.10">
    <property type="entry name" value="GIY-YIG endonuclease"/>
    <property type="match status" value="1"/>
</dbReference>
<feature type="domain" description="GIY-YIG" evidence="3">
    <location>
        <begin position="1"/>
        <end position="75"/>
    </location>
</feature>